<name>A0ABT9TZK9_PAEHA</name>
<feature type="transmembrane region" description="Helical" evidence="7">
    <location>
        <begin position="300"/>
        <end position="321"/>
    </location>
</feature>
<feature type="transmembrane region" description="Helical" evidence="7">
    <location>
        <begin position="111"/>
        <end position="135"/>
    </location>
</feature>
<dbReference type="PANTHER" id="PTHR43227:SF11">
    <property type="entry name" value="BLL4140 PROTEIN"/>
    <property type="match status" value="1"/>
</dbReference>
<evidence type="ECO:0000256" key="1">
    <source>
        <dbReference type="ARBA" id="ARBA00004651"/>
    </source>
</evidence>
<keyword evidence="2" id="KW-0813">Transport</keyword>
<feature type="transmembrane region" description="Helical" evidence="7">
    <location>
        <begin position="341"/>
        <end position="367"/>
    </location>
</feature>
<feature type="transmembrane region" description="Helical" evidence="7">
    <location>
        <begin position="75"/>
        <end position="99"/>
    </location>
</feature>
<feature type="transmembrane region" description="Helical" evidence="7">
    <location>
        <begin position="413"/>
        <end position="431"/>
    </location>
</feature>
<evidence type="ECO:0000256" key="5">
    <source>
        <dbReference type="ARBA" id="ARBA00022989"/>
    </source>
</evidence>
<evidence type="ECO:0000256" key="2">
    <source>
        <dbReference type="ARBA" id="ARBA00022448"/>
    </source>
</evidence>
<dbReference type="InterPro" id="IPR050809">
    <property type="entry name" value="UgpAE/MalFG_permease"/>
</dbReference>
<keyword evidence="4 7" id="KW-0812">Transmembrane</keyword>
<sequence length="548" mass="61346">MIDRIWKYKFHYIIVLPALLLIFIFKLIPFFRNIVFSFVDYKPFLGLFESPWVGFGNFKALFEDTLFRHALRNTLIINIGFALVAGVIAWLLALALSSIRIRAVRGAFQTIFLIPYVVPTVFIAGIVMLLLSPAHSPLHLTDKLLLADPLWTKPILIGIEVFRSLGIPAMIGLAAILSNKTAQSAGKRGRPNAAAAGRAIAAYLILQLSFLFSSDFELTTILVNPLIMDSGITIDHYIYTIGLMQANYGLSSAAGAFVAFIQFILVLLAYQLVRGRFLGDLFSGTKPHIDSQSSKHSSKWWGTAVSAIYAAIVLLFVYLLIIEPFTKKSDSAQLLHDLFSFWNIAGYTISNFAAAVVFMLVSVTLAYPLTVKKLPGRQLYKLFLLFVLIAASNQISEYFFFRELDMVNTLFPQIFTGFFSLASVFVLKSIFNSRHAVLKEQAEASGRGELHTFFTLFIPKVWKPLLALGVLQFIALWNAYLPSVIYVVREESYSPVAKGLRLLLSAPENFADPILWQYCAIISLPPIVLLLIFRKWIISEVLASQVTK</sequence>
<protein>
    <submittedName>
        <fullName evidence="8">ABC-type polysaccharide transport system permease subunit</fullName>
    </submittedName>
</protein>
<evidence type="ECO:0000256" key="4">
    <source>
        <dbReference type="ARBA" id="ARBA00022692"/>
    </source>
</evidence>
<accession>A0ABT9TZK9</accession>
<feature type="transmembrane region" description="Helical" evidence="7">
    <location>
        <begin position="379"/>
        <end position="401"/>
    </location>
</feature>
<dbReference type="PANTHER" id="PTHR43227">
    <property type="entry name" value="BLL4140 PROTEIN"/>
    <property type="match status" value="1"/>
</dbReference>
<feature type="transmembrane region" description="Helical" evidence="7">
    <location>
        <begin position="12"/>
        <end position="31"/>
    </location>
</feature>
<feature type="transmembrane region" description="Helical" evidence="7">
    <location>
        <begin position="514"/>
        <end position="533"/>
    </location>
</feature>
<evidence type="ECO:0000256" key="3">
    <source>
        <dbReference type="ARBA" id="ARBA00022475"/>
    </source>
</evidence>
<evidence type="ECO:0000256" key="6">
    <source>
        <dbReference type="ARBA" id="ARBA00023136"/>
    </source>
</evidence>
<dbReference type="InterPro" id="IPR035906">
    <property type="entry name" value="MetI-like_sf"/>
</dbReference>
<dbReference type="SUPFAM" id="SSF161098">
    <property type="entry name" value="MetI-like"/>
    <property type="match status" value="2"/>
</dbReference>
<reference evidence="8 9" key="1">
    <citation type="submission" date="2023-07" db="EMBL/GenBank/DDBJ databases">
        <title>Sorghum-associated microbial communities from plants grown in Nebraska, USA.</title>
        <authorList>
            <person name="Schachtman D."/>
        </authorList>
    </citation>
    <scope>NUCLEOTIDE SEQUENCE [LARGE SCALE GENOMIC DNA]</scope>
    <source>
        <strain evidence="8 9">CC482</strain>
    </source>
</reference>
<keyword evidence="9" id="KW-1185">Reference proteome</keyword>
<gene>
    <name evidence="8" type="ORF">J2T15_002257</name>
</gene>
<dbReference type="EMBL" id="JAUSSU010000004">
    <property type="protein sequence ID" value="MDQ0112822.1"/>
    <property type="molecule type" value="Genomic_DNA"/>
</dbReference>
<organism evidence="8 9">
    <name type="scientific">Paenibacillus harenae</name>
    <dbReference type="NCBI Taxonomy" id="306543"/>
    <lineage>
        <taxon>Bacteria</taxon>
        <taxon>Bacillati</taxon>
        <taxon>Bacillota</taxon>
        <taxon>Bacilli</taxon>
        <taxon>Bacillales</taxon>
        <taxon>Paenibacillaceae</taxon>
        <taxon>Paenibacillus</taxon>
    </lineage>
</organism>
<keyword evidence="6 7" id="KW-0472">Membrane</keyword>
<dbReference type="Proteomes" id="UP001229346">
    <property type="component" value="Unassembled WGS sequence"/>
</dbReference>
<keyword evidence="5 7" id="KW-1133">Transmembrane helix</keyword>
<dbReference type="Gene3D" id="1.10.3720.10">
    <property type="entry name" value="MetI-like"/>
    <property type="match status" value="2"/>
</dbReference>
<dbReference type="RefSeq" id="WP_307203747.1">
    <property type="nucleotide sequence ID" value="NZ_JAUSSU010000004.1"/>
</dbReference>
<feature type="transmembrane region" description="Helical" evidence="7">
    <location>
        <begin position="465"/>
        <end position="488"/>
    </location>
</feature>
<keyword evidence="3" id="KW-1003">Cell membrane</keyword>
<proteinExistence type="predicted"/>
<evidence type="ECO:0000313" key="9">
    <source>
        <dbReference type="Proteomes" id="UP001229346"/>
    </source>
</evidence>
<comment type="caution">
    <text evidence="8">The sequence shown here is derived from an EMBL/GenBank/DDBJ whole genome shotgun (WGS) entry which is preliminary data.</text>
</comment>
<feature type="transmembrane region" description="Helical" evidence="7">
    <location>
        <begin position="248"/>
        <end position="270"/>
    </location>
</feature>
<feature type="transmembrane region" description="Helical" evidence="7">
    <location>
        <begin position="200"/>
        <end position="228"/>
    </location>
</feature>
<feature type="transmembrane region" description="Helical" evidence="7">
    <location>
        <begin position="155"/>
        <end position="179"/>
    </location>
</feature>
<comment type="subcellular location">
    <subcellularLocation>
        <location evidence="1">Cell membrane</location>
        <topology evidence="1">Multi-pass membrane protein</topology>
    </subcellularLocation>
</comment>
<evidence type="ECO:0000313" key="8">
    <source>
        <dbReference type="EMBL" id="MDQ0112822.1"/>
    </source>
</evidence>
<evidence type="ECO:0000256" key="7">
    <source>
        <dbReference type="SAM" id="Phobius"/>
    </source>
</evidence>